<evidence type="ECO:0000313" key="2">
    <source>
        <dbReference type="Proteomes" id="UP001145742"/>
    </source>
</evidence>
<name>A0ABQ9DHN6_9PASS</name>
<accession>A0ABQ9DHN6</accession>
<dbReference type="Proteomes" id="UP001145742">
    <property type="component" value="Unassembled WGS sequence"/>
</dbReference>
<proteinExistence type="predicted"/>
<reference evidence="1" key="1">
    <citation type="submission" date="2019-10" db="EMBL/GenBank/DDBJ databases">
        <authorList>
            <person name="Soares A.E.R."/>
            <person name="Aleixo A."/>
            <person name="Schneider P."/>
            <person name="Miyaki C.Y."/>
            <person name="Schneider M.P."/>
            <person name="Mello C."/>
            <person name="Vasconcelos A.T.R."/>
        </authorList>
    </citation>
    <scope>NUCLEOTIDE SEQUENCE</scope>
    <source>
        <tissue evidence="1">Muscle</tissue>
    </source>
</reference>
<protein>
    <submittedName>
        <fullName evidence="1">Uncharacterized protein</fullName>
    </submittedName>
</protein>
<gene>
    <name evidence="1" type="ORF">WISP_41094</name>
</gene>
<keyword evidence="2" id="KW-1185">Reference proteome</keyword>
<dbReference type="EMBL" id="WHWB01033118">
    <property type="protein sequence ID" value="KAJ7421833.1"/>
    <property type="molecule type" value="Genomic_DNA"/>
</dbReference>
<comment type="caution">
    <text evidence="1">The sequence shown here is derived from an EMBL/GenBank/DDBJ whole genome shotgun (WGS) entry which is preliminary data.</text>
</comment>
<organism evidence="1 2">
    <name type="scientific">Willisornis vidua</name>
    <name type="common">Xingu scale-backed antbird</name>
    <dbReference type="NCBI Taxonomy" id="1566151"/>
    <lineage>
        <taxon>Eukaryota</taxon>
        <taxon>Metazoa</taxon>
        <taxon>Chordata</taxon>
        <taxon>Craniata</taxon>
        <taxon>Vertebrata</taxon>
        <taxon>Euteleostomi</taxon>
        <taxon>Archelosauria</taxon>
        <taxon>Archosauria</taxon>
        <taxon>Dinosauria</taxon>
        <taxon>Saurischia</taxon>
        <taxon>Theropoda</taxon>
        <taxon>Coelurosauria</taxon>
        <taxon>Aves</taxon>
        <taxon>Neognathae</taxon>
        <taxon>Neoaves</taxon>
        <taxon>Telluraves</taxon>
        <taxon>Australaves</taxon>
        <taxon>Passeriformes</taxon>
        <taxon>Thamnophilidae</taxon>
        <taxon>Willisornis</taxon>
    </lineage>
</organism>
<sequence>MDGVHLSCKGKRILARELAEMTEGNLGLKKEGANTRLAREERRTGKPELGAKSAAQLKSIYPNAHNMGNKQEELKAILQQENYGEVAITEVQWDDSHDWSGAMDG</sequence>
<evidence type="ECO:0000313" key="1">
    <source>
        <dbReference type="EMBL" id="KAJ7421833.1"/>
    </source>
</evidence>